<accession>A0A6B0U8R4</accession>
<sequence>MVLWSSSVWSNSSLARWSFLRRIFCVSAWRFFSSSTSISTSRILDSNLAMTRLPPAKALASTSSRRTCRLRTSISRDFLMDSTLM</sequence>
<evidence type="ECO:0000313" key="1">
    <source>
        <dbReference type="EMBL" id="MXU85254.1"/>
    </source>
</evidence>
<reference evidence="1" key="1">
    <citation type="submission" date="2019-12" db="EMBL/GenBank/DDBJ databases">
        <title>An insight into the sialome of adult female Ixodes ricinus ticks feeding for 6 days.</title>
        <authorList>
            <person name="Perner J."/>
            <person name="Ribeiro J.M.C."/>
        </authorList>
    </citation>
    <scope>NUCLEOTIDE SEQUENCE</scope>
    <source>
        <strain evidence="1">Semi-engorged</strain>
        <tissue evidence="1">Salivary glands</tissue>
    </source>
</reference>
<name>A0A6B0U8R4_IXORI</name>
<dbReference type="AlphaFoldDB" id="A0A6B0U8R4"/>
<proteinExistence type="predicted"/>
<protein>
    <submittedName>
        <fullName evidence="1">Uncharacterized protein</fullName>
    </submittedName>
</protein>
<dbReference type="EMBL" id="GIFC01003171">
    <property type="protein sequence ID" value="MXU85254.1"/>
    <property type="molecule type" value="Transcribed_RNA"/>
</dbReference>
<organism evidence="1">
    <name type="scientific">Ixodes ricinus</name>
    <name type="common">Common tick</name>
    <name type="synonym">Acarus ricinus</name>
    <dbReference type="NCBI Taxonomy" id="34613"/>
    <lineage>
        <taxon>Eukaryota</taxon>
        <taxon>Metazoa</taxon>
        <taxon>Ecdysozoa</taxon>
        <taxon>Arthropoda</taxon>
        <taxon>Chelicerata</taxon>
        <taxon>Arachnida</taxon>
        <taxon>Acari</taxon>
        <taxon>Parasitiformes</taxon>
        <taxon>Ixodida</taxon>
        <taxon>Ixodoidea</taxon>
        <taxon>Ixodidae</taxon>
        <taxon>Ixodinae</taxon>
        <taxon>Ixodes</taxon>
    </lineage>
</organism>